<dbReference type="CDD" id="cd06423">
    <property type="entry name" value="CESA_like"/>
    <property type="match status" value="1"/>
</dbReference>
<dbReference type="InterPro" id="IPR001173">
    <property type="entry name" value="Glyco_trans_2-like"/>
</dbReference>
<dbReference type="EMBL" id="FNNO01000001">
    <property type="protein sequence ID" value="SDW22551.1"/>
    <property type="molecule type" value="Genomic_DNA"/>
</dbReference>
<protein>
    <submittedName>
        <fullName evidence="7">Glycosyltransferase, catalytic subunit of cellulose synthase and poly-beta-1,6-N-acetylglucosamine synthase</fullName>
    </submittedName>
</protein>
<evidence type="ECO:0000313" key="7">
    <source>
        <dbReference type="EMBL" id="SDW22551.1"/>
    </source>
</evidence>
<feature type="transmembrane region" description="Helical" evidence="4">
    <location>
        <begin position="393"/>
        <end position="415"/>
    </location>
</feature>
<dbReference type="PANTHER" id="PTHR43630:SF1">
    <property type="entry name" value="POLY-BETA-1,6-N-ACETYL-D-GLUCOSAMINE SYNTHASE"/>
    <property type="match status" value="1"/>
</dbReference>
<dbReference type="SUPFAM" id="SSF53448">
    <property type="entry name" value="Nucleotide-diphospho-sugar transferases"/>
    <property type="match status" value="1"/>
</dbReference>
<dbReference type="PANTHER" id="PTHR43630">
    <property type="entry name" value="POLY-BETA-1,6-N-ACETYL-D-GLUCOSAMINE SYNTHASE"/>
    <property type="match status" value="1"/>
</dbReference>
<evidence type="ECO:0000313" key="8">
    <source>
        <dbReference type="Proteomes" id="UP000198711"/>
    </source>
</evidence>
<evidence type="ECO:0000256" key="2">
    <source>
        <dbReference type="ARBA" id="ARBA00022676"/>
    </source>
</evidence>
<evidence type="ECO:0000256" key="4">
    <source>
        <dbReference type="SAM" id="Phobius"/>
    </source>
</evidence>
<keyword evidence="4" id="KW-0472">Membrane</keyword>
<dbReference type="GO" id="GO:0016757">
    <property type="term" value="F:glycosyltransferase activity"/>
    <property type="evidence" value="ECO:0007669"/>
    <property type="project" value="UniProtKB-KW"/>
</dbReference>
<gene>
    <name evidence="7" type="ORF">SAMN05444410_101558</name>
</gene>
<comment type="similarity">
    <text evidence="1">Belongs to the glycosyltransferase 2 family.</text>
</comment>
<dbReference type="Pfam" id="PF13632">
    <property type="entry name" value="Glyco_trans_2_3"/>
    <property type="match status" value="1"/>
</dbReference>
<feature type="transmembrane region" description="Helical" evidence="4">
    <location>
        <begin position="18"/>
        <end position="41"/>
    </location>
</feature>
<reference evidence="7 8" key="1">
    <citation type="submission" date="2016-10" db="EMBL/GenBank/DDBJ databases">
        <authorList>
            <person name="Varghese N."/>
            <person name="Submissions S."/>
        </authorList>
    </citation>
    <scope>NUCLEOTIDE SEQUENCE [LARGE SCALE GENOMIC DNA]</scope>
    <source>
        <strain evidence="7 8">DSM 25353</strain>
    </source>
</reference>
<proteinExistence type="inferred from homology"/>
<feature type="domain" description="Glycosyltransferase 2-like" evidence="5">
    <location>
        <begin position="65"/>
        <end position="202"/>
    </location>
</feature>
<dbReference type="AlphaFoldDB" id="A0A8X8IDW7"/>
<dbReference type="InterPro" id="IPR029044">
    <property type="entry name" value="Nucleotide-diphossugar_trans"/>
</dbReference>
<feature type="transmembrane region" description="Helical" evidence="4">
    <location>
        <begin position="435"/>
        <end position="456"/>
    </location>
</feature>
<dbReference type="Proteomes" id="UP000198711">
    <property type="component" value="Unassembled WGS sequence"/>
</dbReference>
<dbReference type="Gene3D" id="3.90.550.10">
    <property type="entry name" value="Spore Coat Polysaccharide Biosynthesis Protein SpsA, Chain A"/>
    <property type="match status" value="1"/>
</dbReference>
<evidence type="ECO:0000259" key="5">
    <source>
        <dbReference type="Pfam" id="PF00535"/>
    </source>
</evidence>
<dbReference type="RefSeq" id="WP_092721719.1">
    <property type="nucleotide sequence ID" value="NZ_FNNO01000001.1"/>
</dbReference>
<feature type="domain" description="Glycosyltransferase 2-like" evidence="6">
    <location>
        <begin position="254"/>
        <end position="401"/>
    </location>
</feature>
<evidence type="ECO:0000256" key="1">
    <source>
        <dbReference type="ARBA" id="ARBA00006739"/>
    </source>
</evidence>
<accession>A0A8X8IDW7</accession>
<organism evidence="7 8">
    <name type="scientific">Hydrobacter penzbergensis</name>
    <dbReference type="NCBI Taxonomy" id="1235997"/>
    <lineage>
        <taxon>Bacteria</taxon>
        <taxon>Pseudomonadati</taxon>
        <taxon>Bacteroidota</taxon>
        <taxon>Chitinophagia</taxon>
        <taxon>Chitinophagales</taxon>
        <taxon>Chitinophagaceae</taxon>
        <taxon>Hydrobacter</taxon>
    </lineage>
</organism>
<dbReference type="Pfam" id="PF00535">
    <property type="entry name" value="Glycos_transf_2"/>
    <property type="match status" value="1"/>
</dbReference>
<keyword evidence="4" id="KW-0812">Transmembrane</keyword>
<name>A0A8X8IDW7_9BACT</name>
<evidence type="ECO:0000259" key="6">
    <source>
        <dbReference type="Pfam" id="PF13632"/>
    </source>
</evidence>
<keyword evidence="2" id="KW-0328">Glycosyltransferase</keyword>
<comment type="caution">
    <text evidence="7">The sequence shown here is derived from an EMBL/GenBank/DDBJ whole genome shotgun (WGS) entry which is preliminary data.</text>
</comment>
<feature type="transmembrane region" description="Helical" evidence="4">
    <location>
        <begin position="367"/>
        <end position="386"/>
    </location>
</feature>
<sequence>MEQPTLIEKITHFFESGIFIYGITLLISYSLLAILSLIAILRFQKEDRYVDYNLLITSKIPVGISVIAPAFNEGLTIISNVRSLMNLNYPRYEVIIVNDGSSDDTLEKMIREFELVPVDFAYHKRLNTFPVRKIFRSSNAAYSKLTVVDKVNGKSKADASNAGINAASFPYFLCTDVDCILNKDTLLRLIKPIIDEPRKRVIATGATLRMANSCEMDEGGITRVRVPKRIIPRFQEVEYIRAFVLGKMGWSAINCVPNVSGGLGLFDKDIVIRAGGYDPLSFGEDMELMIRMEAFCCSQKIDYAVRYIPLSLCWTEGPSTVKILRRQRIRWARGLIQLMSQHRRLLFNPFYGRLGLIVMPYNFLFELIAPVIEAVGIIYYIIMIITGNINTPYAILLLVFVYIYSVMITTLAILWDQITYKTYKSWRETFSLCLMPFFEMLIYHPLVMLFSLRGYFNFITGQKHSWGNMQRQGFSNTPKK</sequence>
<keyword evidence="4" id="KW-1133">Transmembrane helix</keyword>
<keyword evidence="8" id="KW-1185">Reference proteome</keyword>
<evidence type="ECO:0000256" key="3">
    <source>
        <dbReference type="ARBA" id="ARBA00022679"/>
    </source>
</evidence>
<keyword evidence="3" id="KW-0808">Transferase</keyword>